<dbReference type="InterPro" id="IPR014922">
    <property type="entry name" value="YdhG-like"/>
</dbReference>
<dbReference type="Pfam" id="PF08818">
    <property type="entry name" value="DUF1801"/>
    <property type="match status" value="1"/>
</dbReference>
<accession>A0ABS1KFI4</accession>
<evidence type="ECO:0000313" key="2">
    <source>
        <dbReference type="EMBL" id="MBL0738219.1"/>
    </source>
</evidence>
<protein>
    <submittedName>
        <fullName evidence="2">DUF1801 domain-containing protein</fullName>
    </submittedName>
</protein>
<dbReference type="RefSeq" id="WP_202003632.1">
    <property type="nucleotide sequence ID" value="NZ_JAERSF010000003.1"/>
</dbReference>
<sequence>MAKNKTTETQNSVTDFINAVENEVKKNDAFELLKIMQEITGFEPKMWGPSIIGFGSYHYKYESGHEGDAPLAGFSPRKTAMTVYFYLPEEKREELLSKLGKHTSSKACIYIKKLADIDIEILKKIILLSIQYTQKLYPSK</sequence>
<gene>
    <name evidence="2" type="ORF">JI750_15070</name>
</gene>
<dbReference type="EMBL" id="JAERSF010000003">
    <property type="protein sequence ID" value="MBL0738219.1"/>
    <property type="molecule type" value="Genomic_DNA"/>
</dbReference>
<reference evidence="2 3" key="1">
    <citation type="submission" date="2021-01" db="EMBL/GenBank/DDBJ databases">
        <title>Genome seq and assembly of Flavobacterium sp. GN10.</title>
        <authorList>
            <person name="Chhetri G."/>
        </authorList>
    </citation>
    <scope>NUCLEOTIDE SEQUENCE [LARGE SCALE GENOMIC DNA]</scope>
    <source>
        <strain evidence="2 3">GN10</strain>
    </source>
</reference>
<dbReference type="SUPFAM" id="SSF159888">
    <property type="entry name" value="YdhG-like"/>
    <property type="match status" value="1"/>
</dbReference>
<proteinExistence type="predicted"/>
<dbReference type="Proteomes" id="UP000603728">
    <property type="component" value="Unassembled WGS sequence"/>
</dbReference>
<organism evidence="2 3">
    <name type="scientific">Flavobacterium tagetis</name>
    <dbReference type="NCBI Taxonomy" id="2801336"/>
    <lineage>
        <taxon>Bacteria</taxon>
        <taxon>Pseudomonadati</taxon>
        <taxon>Bacteroidota</taxon>
        <taxon>Flavobacteriia</taxon>
        <taxon>Flavobacteriales</taxon>
        <taxon>Flavobacteriaceae</taxon>
        <taxon>Flavobacterium</taxon>
    </lineage>
</organism>
<keyword evidence="3" id="KW-1185">Reference proteome</keyword>
<evidence type="ECO:0000313" key="3">
    <source>
        <dbReference type="Proteomes" id="UP000603728"/>
    </source>
</evidence>
<evidence type="ECO:0000259" key="1">
    <source>
        <dbReference type="Pfam" id="PF08818"/>
    </source>
</evidence>
<name>A0ABS1KFI4_9FLAO</name>
<comment type="caution">
    <text evidence="2">The sequence shown here is derived from an EMBL/GenBank/DDBJ whole genome shotgun (WGS) entry which is preliminary data.</text>
</comment>
<feature type="domain" description="YdhG-like" evidence="1">
    <location>
        <begin position="26"/>
        <end position="126"/>
    </location>
</feature>